<evidence type="ECO:0000256" key="4">
    <source>
        <dbReference type="ARBA" id="ARBA00023140"/>
    </source>
</evidence>
<evidence type="ECO:0000256" key="1">
    <source>
        <dbReference type="ARBA" id="ARBA00004275"/>
    </source>
</evidence>
<keyword evidence="5" id="KW-0732">Signal</keyword>
<feature type="domain" description="AMP-dependent synthetase/ligase" evidence="6">
    <location>
        <begin position="48"/>
        <end position="404"/>
    </location>
</feature>
<evidence type="ECO:0000313" key="9">
    <source>
        <dbReference type="Proteomes" id="UP001176961"/>
    </source>
</evidence>
<feature type="chain" id="PRO_5041218282" evidence="5">
    <location>
        <begin position="19"/>
        <end position="545"/>
    </location>
</feature>
<dbReference type="PANTHER" id="PTHR24096">
    <property type="entry name" value="LONG-CHAIN-FATTY-ACID--COA LIGASE"/>
    <property type="match status" value="1"/>
</dbReference>
<evidence type="ECO:0000259" key="6">
    <source>
        <dbReference type="Pfam" id="PF00501"/>
    </source>
</evidence>
<dbReference type="Gene3D" id="3.30.300.30">
    <property type="match status" value="1"/>
</dbReference>
<dbReference type="InterPro" id="IPR042099">
    <property type="entry name" value="ANL_N_sf"/>
</dbReference>
<keyword evidence="3" id="KW-0436">Ligase</keyword>
<dbReference type="Pfam" id="PF13193">
    <property type="entry name" value="AMP-binding_C"/>
    <property type="match status" value="1"/>
</dbReference>
<reference evidence="8" key="1">
    <citation type="submission" date="2023-07" db="EMBL/GenBank/DDBJ databases">
        <authorList>
            <consortium name="CYATHOMIX"/>
        </authorList>
    </citation>
    <scope>NUCLEOTIDE SEQUENCE</scope>
    <source>
        <strain evidence="8">N/A</strain>
    </source>
</reference>
<dbReference type="PANTHER" id="PTHR24096:SF149">
    <property type="entry name" value="AMP-BINDING DOMAIN-CONTAINING PROTEIN-RELATED"/>
    <property type="match status" value="1"/>
</dbReference>
<dbReference type="Pfam" id="PF00501">
    <property type="entry name" value="AMP-binding"/>
    <property type="match status" value="1"/>
</dbReference>
<dbReference type="SUPFAM" id="SSF56801">
    <property type="entry name" value="Acetyl-CoA synthetase-like"/>
    <property type="match status" value="1"/>
</dbReference>
<evidence type="ECO:0000259" key="7">
    <source>
        <dbReference type="Pfam" id="PF13193"/>
    </source>
</evidence>
<sequence length="545" mass="60586">MKFLLVLMLVLMALSAQASFIKKQAEVRAKRWVKNAPSGSNSDERFGTDDDGDLTFNEIYDLSYRLASFLNDNEIHQGDNILVILPNCSWYPIIFLGGALIGCTLTGISEESTAEEIRYTARKCDAAAVVCQEKDVSKIGEAIEKDKIFIICTSESVDDTNLPMISRDLPAYDEKFLEFLKEIPIELDDTILMPLSSGTGGLPKCVLLTHRNYSSATAILKKALFDELVSECRRKTIAVLPFYHASGFWALLYCLLEGCHMIIMKTFHPVTMLEYVQIYEVDTLNLVPSIVSFLCRVETEGYDVSSLRNVLCGSSSLGKELSEKFLNRFPSVKNLIQGYGMTEIVVLSHITPLGLLDDKHLGSCGKLLPGFEAKLINETGETIKEPNKTGELFIRSPTVMLGYFNMTCEEENVIDEEAWLRTGDLMYYDVDGFYYVIGRVKDLIKVNGIQVSPSELEDVILTHPSVKEAAVIGIDHPESGQVPKAFVVLEDGADQQLTILKIRALVTQKLSPTKQLRGGVQICAELPKTSSGKIKRSELRKLATS</sequence>
<dbReference type="AlphaFoldDB" id="A0AA36GXD6"/>
<comment type="similarity">
    <text evidence="2">Belongs to the ATP-dependent AMP-binding enzyme family.</text>
</comment>
<comment type="subcellular location">
    <subcellularLocation>
        <location evidence="1">Peroxisome</location>
    </subcellularLocation>
</comment>
<dbReference type="InterPro" id="IPR025110">
    <property type="entry name" value="AMP-bd_C"/>
</dbReference>
<keyword evidence="4" id="KW-0576">Peroxisome</keyword>
<accession>A0AA36GXD6</accession>
<evidence type="ECO:0000313" key="8">
    <source>
        <dbReference type="EMBL" id="CAJ0599891.1"/>
    </source>
</evidence>
<comment type="caution">
    <text evidence="8">The sequence shown here is derived from an EMBL/GenBank/DDBJ whole genome shotgun (WGS) entry which is preliminary data.</text>
</comment>
<dbReference type="GO" id="GO:0016405">
    <property type="term" value="F:CoA-ligase activity"/>
    <property type="evidence" value="ECO:0007669"/>
    <property type="project" value="TreeGrafter"/>
</dbReference>
<feature type="domain" description="AMP-binding enzyme C-terminal" evidence="7">
    <location>
        <begin position="455"/>
        <end position="533"/>
    </location>
</feature>
<gene>
    <name evidence="8" type="ORF">CYNAS_LOCUS11874</name>
</gene>
<dbReference type="Gene3D" id="3.40.50.12780">
    <property type="entry name" value="N-terminal domain of ligase-like"/>
    <property type="match status" value="1"/>
</dbReference>
<dbReference type="Proteomes" id="UP001176961">
    <property type="component" value="Unassembled WGS sequence"/>
</dbReference>
<protein>
    <submittedName>
        <fullName evidence="8">Uncharacterized protein</fullName>
    </submittedName>
</protein>
<organism evidence="8 9">
    <name type="scientific">Cylicocyclus nassatus</name>
    <name type="common">Nematode worm</name>
    <dbReference type="NCBI Taxonomy" id="53992"/>
    <lineage>
        <taxon>Eukaryota</taxon>
        <taxon>Metazoa</taxon>
        <taxon>Ecdysozoa</taxon>
        <taxon>Nematoda</taxon>
        <taxon>Chromadorea</taxon>
        <taxon>Rhabditida</taxon>
        <taxon>Rhabditina</taxon>
        <taxon>Rhabditomorpha</taxon>
        <taxon>Strongyloidea</taxon>
        <taxon>Strongylidae</taxon>
        <taxon>Cylicocyclus</taxon>
    </lineage>
</organism>
<evidence type="ECO:0000256" key="3">
    <source>
        <dbReference type="ARBA" id="ARBA00022598"/>
    </source>
</evidence>
<dbReference type="InterPro" id="IPR045851">
    <property type="entry name" value="AMP-bd_C_sf"/>
</dbReference>
<keyword evidence="9" id="KW-1185">Reference proteome</keyword>
<dbReference type="FunFam" id="3.30.300.30:FF:000007">
    <property type="entry name" value="4-coumarate--CoA ligase 2"/>
    <property type="match status" value="1"/>
</dbReference>
<dbReference type="EMBL" id="CATQJL010000223">
    <property type="protein sequence ID" value="CAJ0599891.1"/>
    <property type="molecule type" value="Genomic_DNA"/>
</dbReference>
<name>A0AA36GXD6_CYLNA</name>
<feature type="signal peptide" evidence="5">
    <location>
        <begin position="1"/>
        <end position="18"/>
    </location>
</feature>
<evidence type="ECO:0000256" key="5">
    <source>
        <dbReference type="SAM" id="SignalP"/>
    </source>
</evidence>
<evidence type="ECO:0000256" key="2">
    <source>
        <dbReference type="ARBA" id="ARBA00006432"/>
    </source>
</evidence>
<dbReference type="InterPro" id="IPR000873">
    <property type="entry name" value="AMP-dep_synth/lig_dom"/>
</dbReference>
<dbReference type="GO" id="GO:0005777">
    <property type="term" value="C:peroxisome"/>
    <property type="evidence" value="ECO:0007669"/>
    <property type="project" value="UniProtKB-SubCell"/>
</dbReference>
<proteinExistence type="inferred from homology"/>